<feature type="domain" description="Response regulatory" evidence="3">
    <location>
        <begin position="7"/>
        <end position="121"/>
    </location>
</feature>
<dbReference type="InterPro" id="IPR001789">
    <property type="entry name" value="Sig_transdc_resp-reg_receiver"/>
</dbReference>
<evidence type="ECO:0000313" key="4">
    <source>
        <dbReference type="EMBL" id="RTR35977.1"/>
    </source>
</evidence>
<dbReference type="Gene3D" id="3.60.40.10">
    <property type="entry name" value="PPM-type phosphatase domain"/>
    <property type="match status" value="1"/>
</dbReference>
<feature type="coiled-coil region" evidence="2">
    <location>
        <begin position="133"/>
        <end position="160"/>
    </location>
</feature>
<dbReference type="PANTHER" id="PTHR43228:SF1">
    <property type="entry name" value="TWO-COMPONENT RESPONSE REGULATOR ARR22"/>
    <property type="match status" value="1"/>
</dbReference>
<gene>
    <name evidence="4" type="ORF">EKG38_24200</name>
</gene>
<dbReference type="OrthoDB" id="6399952at2"/>
<protein>
    <submittedName>
        <fullName evidence="4">Response regulator</fullName>
    </submittedName>
</protein>
<evidence type="ECO:0000313" key="5">
    <source>
        <dbReference type="Proteomes" id="UP000267448"/>
    </source>
</evidence>
<reference evidence="4 5" key="1">
    <citation type="submission" date="2018-12" db="EMBL/GenBank/DDBJ databases">
        <authorList>
            <person name="Yu L."/>
        </authorList>
    </citation>
    <scope>NUCLEOTIDE SEQUENCE [LARGE SCALE GENOMIC DNA]</scope>
    <source>
        <strain evidence="4 5">HAW-EB2</strain>
    </source>
</reference>
<evidence type="ECO:0000259" key="3">
    <source>
        <dbReference type="PROSITE" id="PS50110"/>
    </source>
</evidence>
<keyword evidence="1" id="KW-0597">Phosphoprotein</keyword>
<dbReference type="PANTHER" id="PTHR43228">
    <property type="entry name" value="TWO-COMPONENT RESPONSE REGULATOR"/>
    <property type="match status" value="1"/>
</dbReference>
<dbReference type="SUPFAM" id="SSF52172">
    <property type="entry name" value="CheY-like"/>
    <property type="match status" value="1"/>
</dbReference>
<comment type="caution">
    <text evidence="4">The sequence shown here is derived from an EMBL/GenBank/DDBJ whole genome shotgun (WGS) entry which is preliminary data.</text>
</comment>
<dbReference type="Proteomes" id="UP000267448">
    <property type="component" value="Unassembled WGS sequence"/>
</dbReference>
<dbReference type="RefSeq" id="WP_126523446.1">
    <property type="nucleotide sequence ID" value="NZ_RXNU01000026.1"/>
</dbReference>
<dbReference type="InterPro" id="IPR052048">
    <property type="entry name" value="ST_Response_Regulator"/>
</dbReference>
<dbReference type="InterPro" id="IPR011006">
    <property type="entry name" value="CheY-like_superfamily"/>
</dbReference>
<dbReference type="EMBL" id="RXNU01000026">
    <property type="protein sequence ID" value="RTR35977.1"/>
    <property type="molecule type" value="Genomic_DNA"/>
</dbReference>
<dbReference type="PROSITE" id="PS50110">
    <property type="entry name" value="RESPONSE_REGULATORY"/>
    <property type="match status" value="1"/>
</dbReference>
<keyword evidence="5" id="KW-1185">Reference proteome</keyword>
<evidence type="ECO:0000256" key="2">
    <source>
        <dbReference type="SAM" id="Coils"/>
    </source>
</evidence>
<evidence type="ECO:0000256" key="1">
    <source>
        <dbReference type="PROSITE-ProRule" id="PRU00169"/>
    </source>
</evidence>
<organism evidence="4 5">
    <name type="scientific">Shewanella canadensis</name>
    <dbReference type="NCBI Taxonomy" id="271096"/>
    <lineage>
        <taxon>Bacteria</taxon>
        <taxon>Pseudomonadati</taxon>
        <taxon>Pseudomonadota</taxon>
        <taxon>Gammaproteobacteria</taxon>
        <taxon>Alteromonadales</taxon>
        <taxon>Shewanellaceae</taxon>
        <taxon>Shewanella</taxon>
    </lineage>
</organism>
<keyword evidence="2" id="KW-0175">Coiled coil</keyword>
<feature type="modified residue" description="4-aspartylphosphate" evidence="1">
    <location>
        <position position="56"/>
    </location>
</feature>
<dbReference type="SMART" id="SM00448">
    <property type="entry name" value="REC"/>
    <property type="match status" value="1"/>
</dbReference>
<sequence length="367" mass="40971">MALKDLVILLVEDDPVFRRIVASFLDSRGATVIEADDGEQGLEKFKQRAFDIVLADLSMPIMGGLVMLKKMSELNPGTPSIVISGNQVMADVVEALRIGASDYLVKPVSDLFLIENAIKQSLDEKHTKDVQLEDIEELSYQELQDNLALLEQNAEAAKSVQQQLFPPSQINYLTAKIDYSLFKADEVSAYFIDTVNVGDKHLVMYMAHFHPQDNRAAFASVLLKSFVNQKLKLFRNGTTQAIIEPYNMLTYLNERMTKSGLDICIDIVYVVVELTQYRASIAQAGQGLRCYIRNDEGLTPLALSDSLQLGILDWGHPSAQFRTLMPGEQLCISSSKPAHKQMLLDNQFHGLVYDTQIPTGGYVQLSF</sequence>
<dbReference type="InterPro" id="IPR036457">
    <property type="entry name" value="PPM-type-like_dom_sf"/>
</dbReference>
<accession>A0A3S0KR81</accession>
<dbReference type="AlphaFoldDB" id="A0A3S0KR81"/>
<dbReference type="Gene3D" id="3.40.50.2300">
    <property type="match status" value="1"/>
</dbReference>
<name>A0A3S0KR81_9GAMM</name>
<proteinExistence type="predicted"/>
<dbReference type="GO" id="GO:0000160">
    <property type="term" value="P:phosphorelay signal transduction system"/>
    <property type="evidence" value="ECO:0007669"/>
    <property type="project" value="InterPro"/>
</dbReference>
<dbReference type="Pfam" id="PF00072">
    <property type="entry name" value="Response_reg"/>
    <property type="match status" value="1"/>
</dbReference>